<dbReference type="PANTHER" id="PTHR44688">
    <property type="entry name" value="DNA-BINDING TRANSCRIPTIONAL ACTIVATOR DEVR_DOSR"/>
    <property type="match status" value="1"/>
</dbReference>
<proteinExistence type="predicted"/>
<evidence type="ECO:0000259" key="4">
    <source>
        <dbReference type="PROSITE" id="PS50043"/>
    </source>
</evidence>
<dbReference type="SUPFAM" id="SSF46894">
    <property type="entry name" value="C-terminal effector domain of the bipartite response regulators"/>
    <property type="match status" value="1"/>
</dbReference>
<gene>
    <name evidence="5" type="ORF">GCM10011335_42180</name>
</gene>
<evidence type="ECO:0000256" key="2">
    <source>
        <dbReference type="ARBA" id="ARBA00023125"/>
    </source>
</evidence>
<dbReference type="CDD" id="cd06170">
    <property type="entry name" value="LuxR_C_like"/>
    <property type="match status" value="1"/>
</dbReference>
<keyword evidence="6" id="KW-1185">Reference proteome</keyword>
<protein>
    <submittedName>
        <fullName evidence="5">DNA-binding response regulator</fullName>
    </submittedName>
</protein>
<dbReference type="InterPro" id="IPR016032">
    <property type="entry name" value="Sig_transdc_resp-reg_C-effctor"/>
</dbReference>
<dbReference type="GO" id="GO:0006355">
    <property type="term" value="P:regulation of DNA-templated transcription"/>
    <property type="evidence" value="ECO:0007669"/>
    <property type="project" value="InterPro"/>
</dbReference>
<reference evidence="5" key="2">
    <citation type="submission" date="2020-09" db="EMBL/GenBank/DDBJ databases">
        <authorList>
            <person name="Sun Q."/>
            <person name="Zhou Y."/>
        </authorList>
    </citation>
    <scope>NUCLEOTIDE SEQUENCE</scope>
    <source>
        <strain evidence="5">CGMCC 1.15493</strain>
    </source>
</reference>
<organism evidence="5 6">
    <name type="scientific">Aureimonas glaciei</name>
    <dbReference type="NCBI Taxonomy" id="1776957"/>
    <lineage>
        <taxon>Bacteria</taxon>
        <taxon>Pseudomonadati</taxon>
        <taxon>Pseudomonadota</taxon>
        <taxon>Alphaproteobacteria</taxon>
        <taxon>Hyphomicrobiales</taxon>
        <taxon>Aurantimonadaceae</taxon>
        <taxon>Aureimonas</taxon>
    </lineage>
</organism>
<reference evidence="5" key="1">
    <citation type="journal article" date="2014" name="Int. J. Syst. Evol. Microbiol.">
        <title>Complete genome sequence of Corynebacterium casei LMG S-19264T (=DSM 44701T), isolated from a smear-ripened cheese.</title>
        <authorList>
            <consortium name="US DOE Joint Genome Institute (JGI-PGF)"/>
            <person name="Walter F."/>
            <person name="Albersmeier A."/>
            <person name="Kalinowski J."/>
            <person name="Ruckert C."/>
        </authorList>
    </citation>
    <scope>NUCLEOTIDE SEQUENCE</scope>
    <source>
        <strain evidence="5">CGMCC 1.15493</strain>
    </source>
</reference>
<keyword evidence="1" id="KW-0805">Transcription regulation</keyword>
<accession>A0A916Y7Y5</accession>
<keyword evidence="2 5" id="KW-0238">DNA-binding</keyword>
<comment type="caution">
    <text evidence="5">The sequence shown here is derived from an EMBL/GenBank/DDBJ whole genome shotgun (WGS) entry which is preliminary data.</text>
</comment>
<evidence type="ECO:0000256" key="3">
    <source>
        <dbReference type="ARBA" id="ARBA00023163"/>
    </source>
</evidence>
<evidence type="ECO:0000256" key="1">
    <source>
        <dbReference type="ARBA" id="ARBA00023015"/>
    </source>
</evidence>
<sequence>MELIGIILIIDGHHLRRDCLTALVAPWANGLNLKVIAISSDDVGQVEDYAEKAKLIVLNVGSASLHDPQMSRLVDTLRIKCPEVPCAIVSDRADPAEALIACRLGRKAFVSSDLDPALVLKAFSFLMNGGTYFPLEALLAGSQGERGLENARLFEHDGTREALTKRQAEVLDGLRRGKSNKVIARELQMQESTVKVHVRQIMRKMGASNRTQAALLAQAKYNADEPTHALNGIDQMESLMLPKVTASMINRLPAA</sequence>
<feature type="domain" description="HTH luxR-type" evidence="4">
    <location>
        <begin position="156"/>
        <end position="221"/>
    </location>
</feature>
<keyword evidence="3" id="KW-0804">Transcription</keyword>
<dbReference type="AlphaFoldDB" id="A0A916Y7Y5"/>
<dbReference type="PROSITE" id="PS50043">
    <property type="entry name" value="HTH_LUXR_2"/>
    <property type="match status" value="1"/>
</dbReference>
<dbReference type="Pfam" id="PF00196">
    <property type="entry name" value="GerE"/>
    <property type="match status" value="1"/>
</dbReference>
<evidence type="ECO:0000313" key="5">
    <source>
        <dbReference type="EMBL" id="GGD34715.1"/>
    </source>
</evidence>
<name>A0A916Y7Y5_9HYPH</name>
<dbReference type="PRINTS" id="PR00038">
    <property type="entry name" value="HTHLUXR"/>
</dbReference>
<dbReference type="Gene3D" id="3.40.50.2300">
    <property type="match status" value="1"/>
</dbReference>
<dbReference type="EMBL" id="BMJJ01000012">
    <property type="protein sequence ID" value="GGD34715.1"/>
    <property type="molecule type" value="Genomic_DNA"/>
</dbReference>
<dbReference type="Proteomes" id="UP000613160">
    <property type="component" value="Unassembled WGS sequence"/>
</dbReference>
<dbReference type="GO" id="GO:0003677">
    <property type="term" value="F:DNA binding"/>
    <property type="evidence" value="ECO:0007669"/>
    <property type="project" value="UniProtKB-KW"/>
</dbReference>
<dbReference type="SMART" id="SM00421">
    <property type="entry name" value="HTH_LUXR"/>
    <property type="match status" value="1"/>
</dbReference>
<dbReference type="InterPro" id="IPR000792">
    <property type="entry name" value="Tscrpt_reg_LuxR_C"/>
</dbReference>
<evidence type="ECO:0000313" key="6">
    <source>
        <dbReference type="Proteomes" id="UP000613160"/>
    </source>
</evidence>
<dbReference type="PANTHER" id="PTHR44688:SF16">
    <property type="entry name" value="DNA-BINDING TRANSCRIPTIONAL ACTIVATOR DEVR_DOSR"/>
    <property type="match status" value="1"/>
</dbReference>